<sequence>MQTKKLVFMGICLFGSLGLGGEYQAATSTDNEGTSSITAQLDSTFQEEQVDSIEKAKLFTNEGEETDITFKDSTLENEVKKELNLTENEHVTTVNILNLRKLVSSGSGISDLTGLEYAKNLMLITFNDNQIDSLKPLEKLELLSSVGLENNPKLTLDDVLALPNLTELNLSNNPNMKDFSKLSVYSEMRNLWLNNSNLSNIDFVETMHVLKEIHLDNNHLTTIDKLDSDFLTKLFVNNNNITSLDHVKNISQIQSILIDNNELTSIINRPTLKGLSANSNKITTLNDLNAPFLQQANLDNNQIDSVHIISAPYLSNLSLRSNKLVTLDGLEKATNLTQLNLLSNQLKDISAVKSLPNLLRLVIQENPTIIDFSPISSANKLIQLLANDSNVTPAKLAQLGSLNQLQLLAVSNTKNLADDSKISSLDFLTDFPALTLLAIDGHSVSDISKIGQTKIETYSAKNQQIRLPQVALGQKTILNLLDKDNNFPSTINFNTPGEISTSHPLKTNYVQWHQVGENSLEFSSSDDTFSGSVNQLVIK</sequence>
<dbReference type="InterPro" id="IPR001611">
    <property type="entry name" value="Leu-rich_rpt"/>
</dbReference>
<accession>A0A0R2HMI1</accession>
<gene>
    <name evidence="3" type="ORF">IV74_GL001738</name>
</gene>
<name>A0A0R2HMI1_CARDV</name>
<dbReference type="PATRIC" id="fig|1449336.4.peg.1773"/>
<dbReference type="AlphaFoldDB" id="A0A0R2HMI1"/>
<reference evidence="3 4" key="1">
    <citation type="journal article" date="2015" name="Genome Announc.">
        <title>Expanding the biotechnology potential of lactobacilli through comparative genomics of 213 strains and associated genera.</title>
        <authorList>
            <person name="Sun Z."/>
            <person name="Harris H.M."/>
            <person name="McCann A."/>
            <person name="Guo C."/>
            <person name="Argimon S."/>
            <person name="Zhang W."/>
            <person name="Yang X."/>
            <person name="Jeffery I.B."/>
            <person name="Cooney J.C."/>
            <person name="Kagawa T.F."/>
            <person name="Liu W."/>
            <person name="Song Y."/>
            <person name="Salvetti E."/>
            <person name="Wrobel A."/>
            <person name="Rasinkangas P."/>
            <person name="Parkhill J."/>
            <person name="Rea M.C."/>
            <person name="O'Sullivan O."/>
            <person name="Ritari J."/>
            <person name="Douillard F.P."/>
            <person name="Paul Ross R."/>
            <person name="Yang R."/>
            <person name="Briner A.E."/>
            <person name="Felis G.E."/>
            <person name="de Vos W.M."/>
            <person name="Barrangou R."/>
            <person name="Klaenhammer T.R."/>
            <person name="Caufield P.W."/>
            <person name="Cui Y."/>
            <person name="Zhang H."/>
            <person name="O'Toole P.W."/>
        </authorList>
    </citation>
    <scope>NUCLEOTIDE SEQUENCE [LARGE SCALE GENOMIC DNA]</scope>
    <source>
        <strain evidence="3 4">DSM 20623</strain>
    </source>
</reference>
<dbReference type="GeneID" id="89588736"/>
<dbReference type="PROSITE" id="PS51450">
    <property type="entry name" value="LRR"/>
    <property type="match status" value="1"/>
</dbReference>
<dbReference type="PANTHER" id="PTHR46652">
    <property type="entry name" value="LEUCINE-RICH REPEAT AND IQ DOMAIN-CONTAINING PROTEIN 1-RELATED"/>
    <property type="match status" value="1"/>
</dbReference>
<dbReference type="Gene3D" id="3.80.10.10">
    <property type="entry name" value="Ribonuclease Inhibitor"/>
    <property type="match status" value="3"/>
</dbReference>
<dbReference type="RefSeq" id="WP_034570049.1">
    <property type="nucleotide sequence ID" value="NZ_JQBS01000035.1"/>
</dbReference>
<dbReference type="PANTHER" id="PTHR46652:SF3">
    <property type="entry name" value="LEUCINE-RICH REPEAT-CONTAINING PROTEIN 9"/>
    <property type="match status" value="1"/>
</dbReference>
<evidence type="ECO:0000313" key="4">
    <source>
        <dbReference type="Proteomes" id="UP000051658"/>
    </source>
</evidence>
<protein>
    <submittedName>
        <fullName evidence="3">Uncharacterized protein</fullName>
    </submittedName>
</protein>
<proteinExistence type="predicted"/>
<keyword evidence="2" id="KW-0677">Repeat</keyword>
<evidence type="ECO:0000256" key="1">
    <source>
        <dbReference type="ARBA" id="ARBA00022614"/>
    </source>
</evidence>
<dbReference type="EMBL" id="JQBS01000035">
    <property type="protein sequence ID" value="KRN54160.1"/>
    <property type="molecule type" value="Genomic_DNA"/>
</dbReference>
<keyword evidence="1" id="KW-0433">Leucine-rich repeat</keyword>
<comment type="caution">
    <text evidence="3">The sequence shown here is derived from an EMBL/GenBank/DDBJ whole genome shotgun (WGS) entry which is preliminary data.</text>
</comment>
<dbReference type="SUPFAM" id="SSF52058">
    <property type="entry name" value="L domain-like"/>
    <property type="match status" value="2"/>
</dbReference>
<evidence type="ECO:0000256" key="2">
    <source>
        <dbReference type="ARBA" id="ARBA00022737"/>
    </source>
</evidence>
<keyword evidence="4" id="KW-1185">Reference proteome</keyword>
<dbReference type="InterPro" id="IPR032675">
    <property type="entry name" value="LRR_dom_sf"/>
</dbReference>
<organism evidence="3 4">
    <name type="scientific">Carnobacterium divergens DSM 20623</name>
    <dbReference type="NCBI Taxonomy" id="1449336"/>
    <lineage>
        <taxon>Bacteria</taxon>
        <taxon>Bacillati</taxon>
        <taxon>Bacillota</taxon>
        <taxon>Bacilli</taxon>
        <taxon>Lactobacillales</taxon>
        <taxon>Carnobacteriaceae</taxon>
        <taxon>Carnobacterium</taxon>
    </lineage>
</organism>
<evidence type="ECO:0000313" key="3">
    <source>
        <dbReference type="EMBL" id="KRN54160.1"/>
    </source>
</evidence>
<dbReference type="Proteomes" id="UP000051658">
    <property type="component" value="Unassembled WGS sequence"/>
</dbReference>
<dbReference type="InterPro" id="IPR050836">
    <property type="entry name" value="SDS22/Internalin_LRR"/>
</dbReference>
<dbReference type="eggNOG" id="COG4886">
    <property type="taxonomic scope" value="Bacteria"/>
</dbReference>